<reference evidence="1" key="1">
    <citation type="submission" date="2022-11" db="EMBL/GenBank/DDBJ databases">
        <authorList>
            <person name="Graham C."/>
            <person name="Newman J.D."/>
        </authorList>
    </citation>
    <scope>NUCLEOTIDE SEQUENCE</scope>
    <source>
        <strain evidence="1">DSM 19486</strain>
    </source>
</reference>
<organism evidence="1 2">
    <name type="scientific">Pedobacter agri</name>
    <dbReference type="NCBI Taxonomy" id="454586"/>
    <lineage>
        <taxon>Bacteria</taxon>
        <taxon>Pseudomonadati</taxon>
        <taxon>Bacteroidota</taxon>
        <taxon>Sphingobacteriia</taxon>
        <taxon>Sphingobacteriales</taxon>
        <taxon>Sphingobacteriaceae</taxon>
        <taxon>Pedobacter</taxon>
    </lineage>
</organism>
<proteinExistence type="predicted"/>
<dbReference type="EMBL" id="JAPJUH010000008">
    <property type="protein sequence ID" value="MCX3267476.1"/>
    <property type="molecule type" value="Genomic_DNA"/>
</dbReference>
<dbReference type="AlphaFoldDB" id="A0A9X3IB15"/>
<protein>
    <submittedName>
        <fullName evidence="1">Uncharacterized protein</fullName>
    </submittedName>
</protein>
<dbReference type="RefSeq" id="WP_116170600.1">
    <property type="nucleotide sequence ID" value="NZ_JAPJUH010000008.1"/>
</dbReference>
<sequence>MLKKINIGLVALVLGFGLTITTSAFKTVNHSSKVDKQWNFRGNSVSEANDQTKYSLTLPSPTECGSDTDLPCYIITPESVDTEAKLHTYFMTNYGNNAALIDGDAPERRDAQ</sequence>
<evidence type="ECO:0000313" key="2">
    <source>
        <dbReference type="Proteomes" id="UP001142592"/>
    </source>
</evidence>
<dbReference type="Proteomes" id="UP001142592">
    <property type="component" value="Unassembled WGS sequence"/>
</dbReference>
<keyword evidence="2" id="KW-1185">Reference proteome</keyword>
<gene>
    <name evidence="1" type="ORF">OQZ29_22135</name>
</gene>
<comment type="caution">
    <text evidence="1">The sequence shown here is derived from an EMBL/GenBank/DDBJ whole genome shotgun (WGS) entry which is preliminary data.</text>
</comment>
<evidence type="ECO:0000313" key="1">
    <source>
        <dbReference type="EMBL" id="MCX3267476.1"/>
    </source>
</evidence>
<accession>A0A9X3IB15</accession>
<name>A0A9X3IB15_9SPHI</name>